<protein>
    <recommendedName>
        <fullName evidence="3">BTB domain-containing protein</fullName>
    </recommendedName>
</protein>
<dbReference type="OrthoDB" id="6359816at2759"/>
<dbReference type="InterPro" id="IPR011333">
    <property type="entry name" value="SKP1/BTB/POZ_sf"/>
</dbReference>
<reference evidence="1" key="1">
    <citation type="submission" date="2020-09" db="EMBL/GenBank/DDBJ databases">
        <authorList>
            <person name="Kikuchi T."/>
        </authorList>
    </citation>
    <scope>NUCLEOTIDE SEQUENCE</scope>
    <source>
        <strain evidence="1">SH1</strain>
    </source>
</reference>
<proteinExistence type="predicted"/>
<dbReference type="Proteomes" id="UP000614601">
    <property type="component" value="Unassembled WGS sequence"/>
</dbReference>
<dbReference type="Proteomes" id="UP000783686">
    <property type="component" value="Unassembled WGS sequence"/>
</dbReference>
<gene>
    <name evidence="1" type="ORF">BOKJ2_LOCUS187</name>
</gene>
<evidence type="ECO:0000313" key="1">
    <source>
        <dbReference type="EMBL" id="CAD5205503.1"/>
    </source>
</evidence>
<keyword evidence="2" id="KW-1185">Reference proteome</keyword>
<comment type="caution">
    <text evidence="1">The sequence shown here is derived from an EMBL/GenBank/DDBJ whole genome shotgun (WGS) entry which is preliminary data.</text>
</comment>
<evidence type="ECO:0000313" key="2">
    <source>
        <dbReference type="Proteomes" id="UP000614601"/>
    </source>
</evidence>
<dbReference type="EMBL" id="CAJFCW020000001">
    <property type="protein sequence ID" value="CAG9077734.1"/>
    <property type="molecule type" value="Genomic_DNA"/>
</dbReference>
<dbReference type="Gene3D" id="3.30.710.10">
    <property type="entry name" value="Potassium Channel Kv1.1, Chain A"/>
    <property type="match status" value="1"/>
</dbReference>
<name>A0A811JQF9_9BILA</name>
<accession>A0A811JQF9</accession>
<dbReference type="AlphaFoldDB" id="A0A811JQF9"/>
<evidence type="ECO:0008006" key="3">
    <source>
        <dbReference type="Google" id="ProtNLM"/>
    </source>
</evidence>
<dbReference type="EMBL" id="CAJFDH010000001">
    <property type="protein sequence ID" value="CAD5205503.1"/>
    <property type="molecule type" value="Genomic_DNA"/>
</dbReference>
<sequence length="190" mass="22202">MLQFVNSHKKVESVSLAINVIQLAHLYDIKPLQLQCELLLMENLTMSEVEECERIASMLDLSYLATKCAEIRFFNCLKVTTDTDVTHEEDEQIIVSVVCGKRSNKVLPTVHLKGRTNFELRIKKCNQFAIEFRCGIMPIELFEFTTLDAETEVKHCVNLNQKDDLGDRFFFEYKIKDTNKAYFQYFSIFY</sequence>
<organism evidence="1 2">
    <name type="scientific">Bursaphelenchus okinawaensis</name>
    <dbReference type="NCBI Taxonomy" id="465554"/>
    <lineage>
        <taxon>Eukaryota</taxon>
        <taxon>Metazoa</taxon>
        <taxon>Ecdysozoa</taxon>
        <taxon>Nematoda</taxon>
        <taxon>Chromadorea</taxon>
        <taxon>Rhabditida</taxon>
        <taxon>Tylenchina</taxon>
        <taxon>Tylenchomorpha</taxon>
        <taxon>Aphelenchoidea</taxon>
        <taxon>Aphelenchoididae</taxon>
        <taxon>Bursaphelenchus</taxon>
    </lineage>
</organism>